<dbReference type="SUPFAM" id="SSF56300">
    <property type="entry name" value="Metallo-dependent phosphatases"/>
    <property type="match status" value="1"/>
</dbReference>
<dbReference type="PANTHER" id="PTHR13315:SF4">
    <property type="entry name" value="METALLOPHOSPHOESTERASE, ISOFORM E"/>
    <property type="match status" value="1"/>
</dbReference>
<organism evidence="7 8">
    <name type="scientific">Tetracentron sinense</name>
    <name type="common">Spur-leaf</name>
    <dbReference type="NCBI Taxonomy" id="13715"/>
    <lineage>
        <taxon>Eukaryota</taxon>
        <taxon>Viridiplantae</taxon>
        <taxon>Streptophyta</taxon>
        <taxon>Embryophyta</taxon>
        <taxon>Tracheophyta</taxon>
        <taxon>Spermatophyta</taxon>
        <taxon>Magnoliopsida</taxon>
        <taxon>Trochodendrales</taxon>
        <taxon>Trochodendraceae</taxon>
        <taxon>Tetracentron</taxon>
    </lineage>
</organism>
<keyword evidence="2 5" id="KW-0812">Transmembrane</keyword>
<evidence type="ECO:0000256" key="5">
    <source>
        <dbReference type="SAM" id="Phobius"/>
    </source>
</evidence>
<feature type="transmembrane region" description="Helical" evidence="5">
    <location>
        <begin position="363"/>
        <end position="381"/>
    </location>
</feature>
<dbReference type="OrthoDB" id="5977743at2759"/>
<dbReference type="CDD" id="cd07384">
    <property type="entry name" value="MPP_Cdc1_like"/>
    <property type="match status" value="1"/>
</dbReference>
<keyword evidence="3 5" id="KW-1133">Transmembrane helix</keyword>
<dbReference type="Pfam" id="PF00149">
    <property type="entry name" value="Metallophos"/>
    <property type="match status" value="1"/>
</dbReference>
<proteinExistence type="predicted"/>
<dbReference type="Gene3D" id="3.60.21.10">
    <property type="match status" value="1"/>
</dbReference>
<feature type="transmembrane region" description="Helical" evidence="5">
    <location>
        <begin position="508"/>
        <end position="531"/>
    </location>
</feature>
<dbReference type="EMBL" id="JABCRI010000011">
    <property type="protein sequence ID" value="KAF8397581.1"/>
    <property type="molecule type" value="Genomic_DNA"/>
</dbReference>
<dbReference type="GO" id="GO:0016787">
    <property type="term" value="F:hydrolase activity"/>
    <property type="evidence" value="ECO:0007669"/>
    <property type="project" value="InterPro"/>
</dbReference>
<dbReference type="AlphaFoldDB" id="A0A834Z5D6"/>
<accession>A0A834Z5D6</accession>
<sequence length="537" mass="61131">MWKVTVFLSVVWSVSLLYGEMLSFWVPPLWSCSWPRLPRSDDHDVEMNRVGYLADHMKVAVLADPQLMDKTSHGLAPKSLALEISQFYTDLFMRRSYLASILPFQPDLILFLGDYFDGGPLLSDEEWQESLVRFKHISDLNHRRRNSNIQVHYLSGNHDIGYSGFHSHRPEIISRYEDTFGARNYRFTVGGVEFIAIDAQTLDGPLQGNLTSESWSFLRNVSMEVRSNPKVLLTHIPLYRPDGTHCGPHRSSPVINQRVSRSIYDQGIMYQNYLTEETSSHLLDLIKPVLVLSGHDHDQCSITHQSIYGPVREQTVGTLSWQQGNLYPSFMLLSASTLAFSNTTNLKDAVSTQLCFLPMQTHIYIWYLSLFVSTLLVLLLWPTNGLNFGRHYSCLMEAIRRAISSNNFSSGTKEKNEDENCEYEMIWDAEGSMHLVKKAVKVQFSSSSDMGFVGRGNLAVRPTAKKHISQEIEASIAVDVNSDDRLDATGKLPARSNKSKTKMVIQRLVRTFLLLMVIGAVNVPLYMMLLFKDWIDQ</sequence>
<dbReference type="GO" id="GO:0005783">
    <property type="term" value="C:endoplasmic reticulum"/>
    <property type="evidence" value="ECO:0007669"/>
    <property type="project" value="TreeGrafter"/>
</dbReference>
<dbReference type="OMA" id="LHCMKYP"/>
<feature type="domain" description="Calcineurin-like phosphoesterase" evidence="6">
    <location>
        <begin position="57"/>
        <end position="298"/>
    </location>
</feature>
<protein>
    <recommendedName>
        <fullName evidence="6">Calcineurin-like phosphoesterase domain-containing protein</fullName>
    </recommendedName>
</protein>
<reference evidence="7 8" key="1">
    <citation type="submission" date="2020-04" db="EMBL/GenBank/DDBJ databases">
        <title>Plant Genome Project.</title>
        <authorList>
            <person name="Zhang R.-G."/>
        </authorList>
    </citation>
    <scope>NUCLEOTIDE SEQUENCE [LARGE SCALE GENOMIC DNA]</scope>
    <source>
        <strain evidence="7">YNK0</strain>
        <tissue evidence="7">Leaf</tissue>
    </source>
</reference>
<evidence type="ECO:0000256" key="3">
    <source>
        <dbReference type="ARBA" id="ARBA00022989"/>
    </source>
</evidence>
<evidence type="ECO:0000259" key="6">
    <source>
        <dbReference type="Pfam" id="PF00149"/>
    </source>
</evidence>
<dbReference type="PANTHER" id="PTHR13315">
    <property type="entry name" value="METALLO PHOSPHOESTERASE RELATED"/>
    <property type="match status" value="1"/>
</dbReference>
<dbReference type="Proteomes" id="UP000655225">
    <property type="component" value="Unassembled WGS sequence"/>
</dbReference>
<dbReference type="FunFam" id="3.60.21.10:FF:000050">
    <property type="entry name" value="Calcineurin-like metallo-phosphoesterase superfamily protein"/>
    <property type="match status" value="1"/>
</dbReference>
<name>A0A834Z5D6_TETSI</name>
<evidence type="ECO:0000313" key="8">
    <source>
        <dbReference type="Proteomes" id="UP000655225"/>
    </source>
</evidence>
<dbReference type="GO" id="GO:0016020">
    <property type="term" value="C:membrane"/>
    <property type="evidence" value="ECO:0007669"/>
    <property type="project" value="UniProtKB-SubCell"/>
</dbReference>
<comment type="subcellular location">
    <subcellularLocation>
        <location evidence="1">Membrane</location>
        <topology evidence="1">Multi-pass membrane protein</topology>
    </subcellularLocation>
</comment>
<dbReference type="InterPro" id="IPR033308">
    <property type="entry name" value="PGAP5/Cdc1/Ted1"/>
</dbReference>
<evidence type="ECO:0000256" key="2">
    <source>
        <dbReference type="ARBA" id="ARBA00022692"/>
    </source>
</evidence>
<dbReference type="InterPro" id="IPR029052">
    <property type="entry name" value="Metallo-depent_PP-like"/>
</dbReference>
<dbReference type="InterPro" id="IPR004843">
    <property type="entry name" value="Calcineurin-like_PHP"/>
</dbReference>
<evidence type="ECO:0000313" key="7">
    <source>
        <dbReference type="EMBL" id="KAF8397581.1"/>
    </source>
</evidence>
<gene>
    <name evidence="7" type="ORF">HHK36_016501</name>
</gene>
<keyword evidence="4 5" id="KW-0472">Membrane</keyword>
<evidence type="ECO:0000256" key="1">
    <source>
        <dbReference type="ARBA" id="ARBA00004141"/>
    </source>
</evidence>
<dbReference type="GO" id="GO:0006506">
    <property type="term" value="P:GPI anchor biosynthetic process"/>
    <property type="evidence" value="ECO:0007669"/>
    <property type="project" value="InterPro"/>
</dbReference>
<comment type="caution">
    <text evidence="7">The sequence shown here is derived from an EMBL/GenBank/DDBJ whole genome shotgun (WGS) entry which is preliminary data.</text>
</comment>
<evidence type="ECO:0000256" key="4">
    <source>
        <dbReference type="ARBA" id="ARBA00023136"/>
    </source>
</evidence>
<keyword evidence="8" id="KW-1185">Reference proteome</keyword>